<evidence type="ECO:0000256" key="4">
    <source>
        <dbReference type="ARBA" id="ARBA00022912"/>
    </source>
</evidence>
<evidence type="ECO:0000256" key="3">
    <source>
        <dbReference type="ARBA" id="ARBA00022801"/>
    </source>
</evidence>
<protein>
    <recommendedName>
        <fullName evidence="8">Serine/threonine-protein phosphatase</fullName>
        <ecNumber evidence="8">3.1.3.16</ecNumber>
    </recommendedName>
</protein>
<dbReference type="InterPro" id="IPR004843">
    <property type="entry name" value="Calcineurin-like_PHP"/>
</dbReference>
<dbReference type="InterPro" id="IPR006186">
    <property type="entry name" value="Ser/Thr-sp_prot-phosphatase"/>
</dbReference>
<name>A0ABR2HTV9_9EUKA</name>
<dbReference type="InterPro" id="IPR029052">
    <property type="entry name" value="Metallo-depent_PP-like"/>
</dbReference>
<evidence type="ECO:0000313" key="10">
    <source>
        <dbReference type="EMBL" id="KAK8852570.1"/>
    </source>
</evidence>
<dbReference type="PRINTS" id="PR00114">
    <property type="entry name" value="STPHPHTASE"/>
</dbReference>
<evidence type="ECO:0000256" key="8">
    <source>
        <dbReference type="RuleBase" id="RU004273"/>
    </source>
</evidence>
<dbReference type="PANTHER" id="PTHR11668">
    <property type="entry name" value="SERINE/THREONINE PROTEIN PHOSPHATASE"/>
    <property type="match status" value="1"/>
</dbReference>
<comment type="similarity">
    <text evidence="8">Belongs to the PPP phosphatase family.</text>
</comment>
<evidence type="ECO:0000256" key="6">
    <source>
        <dbReference type="ARBA" id="ARBA00047761"/>
    </source>
</evidence>
<comment type="catalytic activity">
    <reaction evidence="6">
        <text>O-phospho-L-seryl-[protein] + H2O = L-seryl-[protein] + phosphate</text>
        <dbReference type="Rhea" id="RHEA:20629"/>
        <dbReference type="Rhea" id="RHEA-COMP:9863"/>
        <dbReference type="Rhea" id="RHEA-COMP:11604"/>
        <dbReference type="ChEBI" id="CHEBI:15377"/>
        <dbReference type="ChEBI" id="CHEBI:29999"/>
        <dbReference type="ChEBI" id="CHEBI:43474"/>
        <dbReference type="ChEBI" id="CHEBI:83421"/>
        <dbReference type="EC" id="3.1.3.16"/>
    </reaction>
</comment>
<proteinExistence type="inferred from homology"/>
<evidence type="ECO:0000259" key="9">
    <source>
        <dbReference type="PROSITE" id="PS00125"/>
    </source>
</evidence>
<dbReference type="EMBL" id="JAPFFF010000023">
    <property type="protein sequence ID" value="KAK8852570.1"/>
    <property type="molecule type" value="Genomic_DNA"/>
</dbReference>
<evidence type="ECO:0000256" key="1">
    <source>
        <dbReference type="ARBA" id="ARBA00001936"/>
    </source>
</evidence>
<keyword evidence="5" id="KW-0464">Manganese</keyword>
<gene>
    <name evidence="10" type="ORF">M9Y10_017558</name>
</gene>
<dbReference type="SMART" id="SM00156">
    <property type="entry name" value="PP2Ac"/>
    <property type="match status" value="1"/>
</dbReference>
<keyword evidence="11" id="KW-1185">Reference proteome</keyword>
<dbReference type="InterPro" id="IPR050341">
    <property type="entry name" value="PP1_catalytic_subunit"/>
</dbReference>
<sequence length="498" mass="56473">MTKRAAYFFQAYSSIINLPIEQLLQVGNNQIECSSPIPSFDENLLINLCLDAQHIFETEDTILKIDGDVIVVGDIHGSFHDLLRILNFIELNPSQVLFLGDYVDRGNFSVECMSLLFALKVLFPNKYFLLRGNHEFDMLASQYGFKKEILDYHDPKKVSSLPDHEKHSKIQTGAKHINYEKQKQTSIEKLCDQYFENHVNINCYKYTEKLYQSFIDAFSYLPIAAIINSNSLCIHGGLSPLFDKVEKIDKQIQRPIHDYESNQLLADILWGDPSVDLNQSFGDNPRGCGKVFNGASVVQFLKNNNLNRIIRGHECVNSGIQHLFNDKCITVFSSSSYNYEMGNQSGILKVLQDNDKTESIRFCPLPRLKKCDANYYKVQSLDDSSASKPILSRYALKKFSSFDGIVDKNNESEIRGSQSSTKSTHLYLSNMKAAAYGRRISFNTGIQYKKPIPFPLIPKSSSPLISCSNLNQIKLKNGNETNIASKLPIPTLIQRNKP</sequence>
<feature type="domain" description="Serine/threonine specific protein phosphatases" evidence="9">
    <location>
        <begin position="130"/>
        <end position="135"/>
    </location>
</feature>
<dbReference type="PANTHER" id="PTHR11668:SF300">
    <property type="entry name" value="SERINE_THREONINE-PROTEIN PHOSPHATASE"/>
    <property type="match status" value="1"/>
</dbReference>
<keyword evidence="3 8" id="KW-0378">Hydrolase</keyword>
<evidence type="ECO:0000256" key="2">
    <source>
        <dbReference type="ARBA" id="ARBA00022723"/>
    </source>
</evidence>
<evidence type="ECO:0000256" key="7">
    <source>
        <dbReference type="ARBA" id="ARBA00048336"/>
    </source>
</evidence>
<evidence type="ECO:0000313" key="11">
    <source>
        <dbReference type="Proteomes" id="UP001470230"/>
    </source>
</evidence>
<reference evidence="10 11" key="1">
    <citation type="submission" date="2024-04" db="EMBL/GenBank/DDBJ databases">
        <title>Tritrichomonas musculus Genome.</title>
        <authorList>
            <person name="Alves-Ferreira E."/>
            <person name="Grigg M."/>
            <person name="Lorenzi H."/>
            <person name="Galac M."/>
        </authorList>
    </citation>
    <scope>NUCLEOTIDE SEQUENCE [LARGE SCALE GENOMIC DNA]</scope>
    <source>
        <strain evidence="10 11">EAF2021</strain>
    </source>
</reference>
<dbReference type="Gene3D" id="3.60.21.10">
    <property type="match status" value="1"/>
</dbReference>
<dbReference type="Proteomes" id="UP001470230">
    <property type="component" value="Unassembled WGS sequence"/>
</dbReference>
<evidence type="ECO:0000256" key="5">
    <source>
        <dbReference type="ARBA" id="ARBA00023211"/>
    </source>
</evidence>
<comment type="cofactor">
    <cofactor evidence="1">
        <name>Mn(2+)</name>
        <dbReference type="ChEBI" id="CHEBI:29035"/>
    </cofactor>
</comment>
<dbReference type="PROSITE" id="PS00125">
    <property type="entry name" value="SER_THR_PHOSPHATASE"/>
    <property type="match status" value="1"/>
</dbReference>
<dbReference type="CDD" id="cd00144">
    <property type="entry name" value="MPP_PPP_family"/>
    <property type="match status" value="1"/>
</dbReference>
<dbReference type="EC" id="3.1.3.16" evidence="8"/>
<accession>A0ABR2HTV9</accession>
<dbReference type="SUPFAM" id="SSF56300">
    <property type="entry name" value="Metallo-dependent phosphatases"/>
    <property type="match status" value="1"/>
</dbReference>
<comment type="caution">
    <text evidence="10">The sequence shown here is derived from an EMBL/GenBank/DDBJ whole genome shotgun (WGS) entry which is preliminary data.</text>
</comment>
<keyword evidence="4" id="KW-0904">Protein phosphatase</keyword>
<dbReference type="Pfam" id="PF00149">
    <property type="entry name" value="Metallophos"/>
    <property type="match status" value="1"/>
</dbReference>
<keyword evidence="2" id="KW-0479">Metal-binding</keyword>
<comment type="catalytic activity">
    <reaction evidence="7 8">
        <text>O-phospho-L-threonyl-[protein] + H2O = L-threonyl-[protein] + phosphate</text>
        <dbReference type="Rhea" id="RHEA:47004"/>
        <dbReference type="Rhea" id="RHEA-COMP:11060"/>
        <dbReference type="Rhea" id="RHEA-COMP:11605"/>
        <dbReference type="ChEBI" id="CHEBI:15377"/>
        <dbReference type="ChEBI" id="CHEBI:30013"/>
        <dbReference type="ChEBI" id="CHEBI:43474"/>
        <dbReference type="ChEBI" id="CHEBI:61977"/>
        <dbReference type="EC" id="3.1.3.16"/>
    </reaction>
</comment>
<organism evidence="10 11">
    <name type="scientific">Tritrichomonas musculus</name>
    <dbReference type="NCBI Taxonomy" id="1915356"/>
    <lineage>
        <taxon>Eukaryota</taxon>
        <taxon>Metamonada</taxon>
        <taxon>Parabasalia</taxon>
        <taxon>Tritrichomonadida</taxon>
        <taxon>Tritrichomonadidae</taxon>
        <taxon>Tritrichomonas</taxon>
    </lineage>
</organism>